<dbReference type="RefSeq" id="WP_319953705.1">
    <property type="nucleotide sequence ID" value="NZ_JAXAVX010000003.1"/>
</dbReference>
<gene>
    <name evidence="5" type="ORF">SK069_08110</name>
</gene>
<proteinExistence type="predicted"/>
<dbReference type="SUPFAM" id="SSF52540">
    <property type="entry name" value="P-loop containing nucleoside triphosphate hydrolases"/>
    <property type="match status" value="1"/>
</dbReference>
<dbReference type="InterPro" id="IPR027417">
    <property type="entry name" value="P-loop_NTPase"/>
</dbReference>
<dbReference type="InterPro" id="IPR017871">
    <property type="entry name" value="ABC_transporter-like_CS"/>
</dbReference>
<dbReference type="SMART" id="SM00382">
    <property type="entry name" value="AAA"/>
    <property type="match status" value="1"/>
</dbReference>
<dbReference type="InterPro" id="IPR003439">
    <property type="entry name" value="ABC_transporter-like_ATP-bd"/>
</dbReference>
<keyword evidence="2" id="KW-0547">Nucleotide-binding</keyword>
<comment type="caution">
    <text evidence="5">The sequence shown here is derived from an EMBL/GenBank/DDBJ whole genome shotgun (WGS) entry which is preliminary data.</text>
</comment>
<reference evidence="5 6" key="1">
    <citation type="submission" date="2023-11" db="EMBL/GenBank/DDBJ databases">
        <authorList>
            <person name="Xu M."/>
            <person name="Jiang T."/>
        </authorList>
    </citation>
    <scope>NUCLEOTIDE SEQUENCE [LARGE SCALE GENOMIC DNA]</scope>
    <source>
        <strain evidence="5 6">SD</strain>
    </source>
</reference>
<dbReference type="Pfam" id="PF00005">
    <property type="entry name" value="ABC_tran"/>
    <property type="match status" value="1"/>
</dbReference>
<sequence>MLPGIDLVVAPGEQVGLLGPNGAGKSTLLRLAAGLAGPDAGVVELHGRAATDPSARIGVGYLAELFRFPSWQTVDETLRLHQRLAGSASGVPERMELLALVGLAERRDARVGTLSKGQQQRLGLAQALVGEPTLVLLDEPTSALDPVGVRMVRRLLTTLRERGVAVLLSSHQLHEVERGCDRIALLRDGRVLHEGPVPELLRRSGHADLESLYVAAMRDASGAPG</sequence>
<feature type="domain" description="ABC transporter" evidence="4">
    <location>
        <begin position="1"/>
        <end position="213"/>
    </location>
</feature>
<evidence type="ECO:0000256" key="3">
    <source>
        <dbReference type="ARBA" id="ARBA00022840"/>
    </source>
</evidence>
<keyword evidence="6" id="KW-1185">Reference proteome</keyword>
<accession>A0ABU4VL98</accession>
<dbReference type="Gene3D" id="3.40.50.300">
    <property type="entry name" value="P-loop containing nucleotide triphosphate hydrolases"/>
    <property type="match status" value="1"/>
</dbReference>
<evidence type="ECO:0000259" key="4">
    <source>
        <dbReference type="PROSITE" id="PS50893"/>
    </source>
</evidence>
<dbReference type="InterPro" id="IPR003593">
    <property type="entry name" value="AAA+_ATPase"/>
</dbReference>
<keyword evidence="1" id="KW-0813">Transport</keyword>
<dbReference type="PROSITE" id="PS00211">
    <property type="entry name" value="ABC_TRANSPORTER_1"/>
    <property type="match status" value="1"/>
</dbReference>
<dbReference type="PANTHER" id="PTHR42939:SF1">
    <property type="entry name" value="ABC TRANSPORTER ATP-BINDING PROTEIN ALBC-RELATED"/>
    <property type="match status" value="1"/>
</dbReference>
<keyword evidence="3 5" id="KW-0067">ATP-binding</keyword>
<evidence type="ECO:0000256" key="1">
    <source>
        <dbReference type="ARBA" id="ARBA00022448"/>
    </source>
</evidence>
<dbReference type="InterPro" id="IPR051782">
    <property type="entry name" value="ABC_Transporter_VariousFunc"/>
</dbReference>
<evidence type="ECO:0000256" key="2">
    <source>
        <dbReference type="ARBA" id="ARBA00022741"/>
    </source>
</evidence>
<dbReference type="PANTHER" id="PTHR42939">
    <property type="entry name" value="ABC TRANSPORTER ATP-BINDING PROTEIN ALBC-RELATED"/>
    <property type="match status" value="1"/>
</dbReference>
<evidence type="ECO:0000313" key="5">
    <source>
        <dbReference type="EMBL" id="MDX8151550.1"/>
    </source>
</evidence>
<protein>
    <submittedName>
        <fullName evidence="5">ABC transporter ATP-binding protein</fullName>
    </submittedName>
</protein>
<dbReference type="GO" id="GO:0005524">
    <property type="term" value="F:ATP binding"/>
    <property type="evidence" value="ECO:0007669"/>
    <property type="project" value="UniProtKB-KW"/>
</dbReference>
<dbReference type="Proteomes" id="UP001277761">
    <property type="component" value="Unassembled WGS sequence"/>
</dbReference>
<name>A0ABU4VL98_9ACTN</name>
<evidence type="ECO:0000313" key="6">
    <source>
        <dbReference type="Proteomes" id="UP001277761"/>
    </source>
</evidence>
<dbReference type="EMBL" id="JAXAVX010000003">
    <property type="protein sequence ID" value="MDX8151550.1"/>
    <property type="molecule type" value="Genomic_DNA"/>
</dbReference>
<dbReference type="PROSITE" id="PS50893">
    <property type="entry name" value="ABC_TRANSPORTER_2"/>
    <property type="match status" value="1"/>
</dbReference>
<organism evidence="5 6">
    <name type="scientific">Patulibacter brassicae</name>
    <dbReference type="NCBI Taxonomy" id="1705717"/>
    <lineage>
        <taxon>Bacteria</taxon>
        <taxon>Bacillati</taxon>
        <taxon>Actinomycetota</taxon>
        <taxon>Thermoleophilia</taxon>
        <taxon>Solirubrobacterales</taxon>
        <taxon>Patulibacteraceae</taxon>
        <taxon>Patulibacter</taxon>
    </lineage>
</organism>